<accession>A0A934KHH9</accession>
<dbReference type="AlphaFoldDB" id="A0A934KHH9"/>
<reference evidence="5 6" key="1">
    <citation type="submission" date="2020-10" db="EMBL/GenBank/DDBJ databases">
        <title>Ca. Dormibacterota MAGs.</title>
        <authorList>
            <person name="Montgomery K."/>
        </authorList>
    </citation>
    <scope>NUCLEOTIDE SEQUENCE [LARGE SCALE GENOMIC DNA]</scope>
    <source>
        <strain evidence="5">Mitchell_Peninsula_5</strain>
    </source>
</reference>
<dbReference type="Pfam" id="PF00127">
    <property type="entry name" value="Copper-bind"/>
    <property type="match status" value="1"/>
</dbReference>
<keyword evidence="1" id="KW-0479">Metal-binding</keyword>
<dbReference type="SUPFAM" id="SSF49503">
    <property type="entry name" value="Cupredoxins"/>
    <property type="match status" value="1"/>
</dbReference>
<dbReference type="Gene3D" id="2.60.40.420">
    <property type="entry name" value="Cupredoxins - blue copper proteins"/>
    <property type="match status" value="1"/>
</dbReference>
<evidence type="ECO:0000256" key="1">
    <source>
        <dbReference type="ARBA" id="ARBA00022723"/>
    </source>
</evidence>
<sequence length="105" mass="11321">MTDQLRFKPGTISVKAGETVSFQVQNTGALEHEFVLEDQGMQDRHEHEMQGMNGTQSAGNNAIDVPPGQAKTLTFTFPSASGTYVYGCHVNGHYASGMRGTVTIT</sequence>
<dbReference type="GO" id="GO:0005507">
    <property type="term" value="F:copper ion binding"/>
    <property type="evidence" value="ECO:0007669"/>
    <property type="project" value="InterPro"/>
</dbReference>
<dbReference type="PROSITE" id="PS00079">
    <property type="entry name" value="MULTICOPPER_OXIDASE1"/>
    <property type="match status" value="1"/>
</dbReference>
<dbReference type="InterPro" id="IPR050845">
    <property type="entry name" value="Cu-binding_ET"/>
</dbReference>
<keyword evidence="2" id="KW-0186">Copper</keyword>
<evidence type="ECO:0000313" key="6">
    <source>
        <dbReference type="Proteomes" id="UP000614410"/>
    </source>
</evidence>
<dbReference type="EMBL" id="JAEKNN010000025">
    <property type="protein sequence ID" value="MBJ7608866.1"/>
    <property type="molecule type" value="Genomic_DNA"/>
</dbReference>
<dbReference type="InterPro" id="IPR033138">
    <property type="entry name" value="Cu_oxidase_CS"/>
</dbReference>
<gene>
    <name evidence="5" type="ORF">JF887_05480</name>
</gene>
<dbReference type="InterPro" id="IPR000923">
    <property type="entry name" value="BlueCu_1"/>
</dbReference>
<comment type="caution">
    <text evidence="5">The sequence shown here is derived from an EMBL/GenBank/DDBJ whole genome shotgun (WGS) entry which is preliminary data.</text>
</comment>
<feature type="region of interest" description="Disordered" evidence="3">
    <location>
        <begin position="43"/>
        <end position="66"/>
    </location>
</feature>
<dbReference type="GO" id="GO:0009055">
    <property type="term" value="F:electron transfer activity"/>
    <property type="evidence" value="ECO:0007669"/>
    <property type="project" value="InterPro"/>
</dbReference>
<organism evidence="5 6">
    <name type="scientific">Candidatus Amunia macphersoniae</name>
    <dbReference type="NCBI Taxonomy" id="3127014"/>
    <lineage>
        <taxon>Bacteria</taxon>
        <taxon>Bacillati</taxon>
        <taxon>Candidatus Dormiibacterota</taxon>
        <taxon>Candidatus Dormibacteria</taxon>
        <taxon>Candidatus Aeolococcales</taxon>
        <taxon>Candidatus Aeolococcaceae</taxon>
        <taxon>Candidatus Amunia</taxon>
    </lineage>
</organism>
<name>A0A934KHH9_9BACT</name>
<dbReference type="PANTHER" id="PTHR38439:SF3">
    <property type="entry name" value="COPPER-RESISTANT CUPROPROTEIN COPI"/>
    <property type="match status" value="1"/>
</dbReference>
<dbReference type="Proteomes" id="UP000614410">
    <property type="component" value="Unassembled WGS sequence"/>
</dbReference>
<proteinExistence type="predicted"/>
<evidence type="ECO:0000313" key="5">
    <source>
        <dbReference type="EMBL" id="MBJ7608866.1"/>
    </source>
</evidence>
<evidence type="ECO:0000256" key="2">
    <source>
        <dbReference type="ARBA" id="ARBA00023008"/>
    </source>
</evidence>
<evidence type="ECO:0000259" key="4">
    <source>
        <dbReference type="Pfam" id="PF00127"/>
    </source>
</evidence>
<dbReference type="PANTHER" id="PTHR38439">
    <property type="entry name" value="AURACYANIN-B"/>
    <property type="match status" value="1"/>
</dbReference>
<dbReference type="InterPro" id="IPR008972">
    <property type="entry name" value="Cupredoxin"/>
</dbReference>
<protein>
    <submittedName>
        <fullName evidence="5">Multicopper oxidase domain-containing protein</fullName>
    </submittedName>
</protein>
<evidence type="ECO:0000256" key="3">
    <source>
        <dbReference type="SAM" id="MobiDB-lite"/>
    </source>
</evidence>
<feature type="domain" description="Blue (type 1) copper" evidence="4">
    <location>
        <begin position="3"/>
        <end position="104"/>
    </location>
</feature>